<dbReference type="AlphaFoldDB" id="A0A9D1SNV9"/>
<dbReference type="PANTHER" id="PTHR42842">
    <property type="entry name" value="FAD/NAD(P)-BINDING OXIDOREDUCTASE"/>
    <property type="match status" value="1"/>
</dbReference>
<dbReference type="Gene3D" id="3.30.70.2700">
    <property type="match status" value="1"/>
</dbReference>
<reference evidence="3" key="2">
    <citation type="journal article" date="2021" name="PeerJ">
        <title>Extensive microbial diversity within the chicken gut microbiome revealed by metagenomics and culture.</title>
        <authorList>
            <person name="Gilroy R."/>
            <person name="Ravi A."/>
            <person name="Getino M."/>
            <person name="Pursley I."/>
            <person name="Horton D.L."/>
            <person name="Alikhan N.F."/>
            <person name="Baker D."/>
            <person name="Gharbi K."/>
            <person name="Hall N."/>
            <person name="Watson M."/>
            <person name="Adriaenssens E.M."/>
            <person name="Foster-Nyarko E."/>
            <person name="Jarju S."/>
            <person name="Secka A."/>
            <person name="Antonio M."/>
            <person name="Oren A."/>
            <person name="Chaudhuri R.R."/>
            <person name="La Ragione R."/>
            <person name="Hildebrand F."/>
            <person name="Pallen M.J."/>
        </authorList>
    </citation>
    <scope>NUCLEOTIDE SEQUENCE</scope>
    <source>
        <strain evidence="3">CHK176-6737</strain>
    </source>
</reference>
<name>A0A9D1SNV9_9FIRM</name>
<evidence type="ECO:0000313" key="3">
    <source>
        <dbReference type="EMBL" id="HIU69529.1"/>
    </source>
</evidence>
<dbReference type="InterPro" id="IPR036188">
    <property type="entry name" value="FAD/NAD-bd_sf"/>
</dbReference>
<comment type="caution">
    <text evidence="3">The sequence shown here is derived from an EMBL/GenBank/DDBJ whole genome shotgun (WGS) entry which is preliminary data.</text>
</comment>
<reference evidence="3" key="1">
    <citation type="submission" date="2020-10" db="EMBL/GenBank/DDBJ databases">
        <authorList>
            <person name="Gilroy R."/>
        </authorList>
    </citation>
    <scope>NUCLEOTIDE SEQUENCE</scope>
    <source>
        <strain evidence="3">CHK176-6737</strain>
    </source>
</reference>
<feature type="domain" description="FAD-dependent protein C-terminal" evidence="2">
    <location>
        <begin position="283"/>
        <end position="479"/>
    </location>
</feature>
<dbReference type="PIRSF" id="PIRSF038984">
    <property type="entry name" value="FAD_binding_protein"/>
    <property type="match status" value="1"/>
</dbReference>
<sequence>MIRIQEIRLALDESEKSLYSRAAKILRIQPQAIEKLTIYKKSVDARKKSNVFFSYTVDVTTKDEDKIVANCASTKVQLVTPKVYTLPENKRKSSLRPVIVGFGPAGMFAGLVLALSGLCPIILERGKAVSERQKDVDRFWKEHILDEESNVQFGEGGAGTFSDGKLTTGIKSPYIRKILEELYEAGAPEEILYSSRPHIGTDKLATVVQNIRKKITSLGGEVRLECRLDKIISVNNFVHGVTYSHHGESFDLETDCVILAIGHSARDTVEMLYSSGVAITQKPFSVGARIEHPQKLIDRAQYGRFAGHPALGAADYKLSCHTLHERGAYTFCMCPGGTVVAAASEKGGVVVNGMSTWARDGENANSALLVGIEPQHFPSEHPLAGMYWQREIEQKAFQLAGSSYKAPAQLVGDFLAGKASAKLGSVRPTCPTGVTPTDLRECLPAPVTKTMQSAIVQMDEKLKGFALYDAVLTAPETRSSSPVRITRDDFLQCSIRGVYPCGEGAGYAGGIVSAANDGIRCAHAVLDDEHNF</sequence>
<accession>A0A9D1SNV9</accession>
<protein>
    <recommendedName>
        <fullName evidence="2">FAD-dependent protein C-terminal domain-containing protein</fullName>
    </recommendedName>
</protein>
<keyword evidence="1" id="KW-0472">Membrane</keyword>
<dbReference type="Pfam" id="PF21688">
    <property type="entry name" value="FAD-depend_C"/>
    <property type="match status" value="1"/>
</dbReference>
<feature type="transmembrane region" description="Helical" evidence="1">
    <location>
        <begin position="98"/>
        <end position="123"/>
    </location>
</feature>
<organism evidence="3 4">
    <name type="scientific">Candidatus Scybalenecus merdavium</name>
    <dbReference type="NCBI Taxonomy" id="2840939"/>
    <lineage>
        <taxon>Bacteria</taxon>
        <taxon>Bacillati</taxon>
        <taxon>Bacillota</taxon>
        <taxon>Clostridia</taxon>
        <taxon>Eubacteriales</taxon>
        <taxon>Oscillospiraceae</taxon>
        <taxon>Oscillospiraceae incertae sedis</taxon>
        <taxon>Candidatus Scybalenecus</taxon>
    </lineage>
</organism>
<dbReference type="PANTHER" id="PTHR42842:SF3">
    <property type="entry name" value="FAD_NAD(P)-BINDING OXIDOREDUCTASE FAMILY PROTEIN"/>
    <property type="match status" value="1"/>
</dbReference>
<evidence type="ECO:0000259" key="2">
    <source>
        <dbReference type="Pfam" id="PF21688"/>
    </source>
</evidence>
<dbReference type="InterPro" id="IPR049516">
    <property type="entry name" value="FAD-depend_C"/>
</dbReference>
<dbReference type="Proteomes" id="UP000824125">
    <property type="component" value="Unassembled WGS sequence"/>
</dbReference>
<dbReference type="EMBL" id="DVNM01000033">
    <property type="protein sequence ID" value="HIU69529.1"/>
    <property type="molecule type" value="Genomic_DNA"/>
</dbReference>
<proteinExistence type="predicted"/>
<keyword evidence="1" id="KW-0812">Transmembrane</keyword>
<evidence type="ECO:0000256" key="1">
    <source>
        <dbReference type="SAM" id="Phobius"/>
    </source>
</evidence>
<keyword evidence="1" id="KW-1133">Transmembrane helix</keyword>
<dbReference type="Gene3D" id="3.50.50.60">
    <property type="entry name" value="FAD/NAD(P)-binding domain"/>
    <property type="match status" value="2"/>
</dbReference>
<evidence type="ECO:0000313" key="4">
    <source>
        <dbReference type="Proteomes" id="UP000824125"/>
    </source>
</evidence>
<dbReference type="SUPFAM" id="SSF51905">
    <property type="entry name" value="FAD/NAD(P)-binding domain"/>
    <property type="match status" value="1"/>
</dbReference>
<gene>
    <name evidence="3" type="ORF">IAD23_06180</name>
</gene>
<dbReference type="InterPro" id="IPR028348">
    <property type="entry name" value="FAD-binding_protein"/>
</dbReference>